<evidence type="ECO:0000313" key="3">
    <source>
        <dbReference type="Proteomes" id="UP000242188"/>
    </source>
</evidence>
<dbReference type="InterPro" id="IPR006016">
    <property type="entry name" value="UspA"/>
</dbReference>
<dbReference type="SUPFAM" id="SSF52402">
    <property type="entry name" value="Adenine nucleotide alpha hydrolases-like"/>
    <property type="match status" value="1"/>
</dbReference>
<organism evidence="2 3">
    <name type="scientific">Mizuhopecten yessoensis</name>
    <name type="common">Japanese scallop</name>
    <name type="synonym">Patinopecten yessoensis</name>
    <dbReference type="NCBI Taxonomy" id="6573"/>
    <lineage>
        <taxon>Eukaryota</taxon>
        <taxon>Metazoa</taxon>
        <taxon>Spiralia</taxon>
        <taxon>Lophotrochozoa</taxon>
        <taxon>Mollusca</taxon>
        <taxon>Bivalvia</taxon>
        <taxon>Autobranchia</taxon>
        <taxon>Pteriomorphia</taxon>
        <taxon>Pectinida</taxon>
        <taxon>Pectinoidea</taxon>
        <taxon>Pectinidae</taxon>
        <taxon>Mizuhopecten</taxon>
    </lineage>
</organism>
<dbReference type="InterPro" id="IPR006015">
    <property type="entry name" value="Universal_stress_UspA"/>
</dbReference>
<dbReference type="OrthoDB" id="6138496at2759"/>
<dbReference type="EMBL" id="NEDP02000758">
    <property type="protein sequence ID" value="OWF55115.1"/>
    <property type="molecule type" value="Genomic_DNA"/>
</dbReference>
<dbReference type="CDD" id="cd23659">
    <property type="entry name" value="USP_At3g01520-like"/>
    <property type="match status" value="1"/>
</dbReference>
<dbReference type="Pfam" id="PF00582">
    <property type="entry name" value="Usp"/>
    <property type="match status" value="1"/>
</dbReference>
<protein>
    <recommendedName>
        <fullName evidence="1">UspA domain-containing protein</fullName>
    </recommendedName>
</protein>
<evidence type="ECO:0000313" key="2">
    <source>
        <dbReference type="EMBL" id="OWF55115.1"/>
    </source>
</evidence>
<feature type="domain" description="UspA" evidence="1">
    <location>
        <begin position="10"/>
        <end position="160"/>
    </location>
</feature>
<dbReference type="Proteomes" id="UP000242188">
    <property type="component" value="Unassembled WGS sequence"/>
</dbReference>
<comment type="caution">
    <text evidence="2">The sequence shown here is derived from an EMBL/GenBank/DDBJ whole genome shotgun (WGS) entry which is preliminary data.</text>
</comment>
<dbReference type="InterPro" id="IPR014729">
    <property type="entry name" value="Rossmann-like_a/b/a_fold"/>
</dbReference>
<dbReference type="PANTHER" id="PTHR46989">
    <property type="entry name" value="USP DOMAIN-CONTAINING PROTEIN"/>
    <property type="match status" value="1"/>
</dbReference>
<name>A0A210R2I1_MIZYE</name>
<proteinExistence type="predicted"/>
<dbReference type="STRING" id="6573.A0A210R2I1"/>
<keyword evidence="3" id="KW-1185">Reference proteome</keyword>
<dbReference type="AlphaFoldDB" id="A0A210R2I1"/>
<dbReference type="Gene3D" id="3.40.50.620">
    <property type="entry name" value="HUPs"/>
    <property type="match status" value="1"/>
</dbReference>
<dbReference type="PANTHER" id="PTHR46989:SF3">
    <property type="entry name" value="USPA DOMAIN-CONTAINING PROTEIN"/>
    <property type="match status" value="1"/>
</dbReference>
<accession>A0A210R2I1</accession>
<dbReference type="PRINTS" id="PR01438">
    <property type="entry name" value="UNVRSLSTRESS"/>
</dbReference>
<evidence type="ECO:0000259" key="1">
    <source>
        <dbReference type="Pfam" id="PF00582"/>
    </source>
</evidence>
<sequence>MAESTPDGFNVVIAVDGSDYAKFAFDWYVKNLHRPEFHIVLVHVMSLESAVHNAEWYKPNASPHGYDTVLLKKLIEEEKERIKDKLEVFGEMLKRVGIEGTVKSIHAEKPGVGIIQAAEQCNAKMIVTGCRGLGKVRRTIMGSVSDYIVHHSMVPTMVCRHSDDDHKHAQQSKS</sequence>
<reference evidence="2 3" key="1">
    <citation type="journal article" date="2017" name="Nat. Ecol. Evol.">
        <title>Scallop genome provides insights into evolution of bilaterian karyotype and development.</title>
        <authorList>
            <person name="Wang S."/>
            <person name="Zhang J."/>
            <person name="Jiao W."/>
            <person name="Li J."/>
            <person name="Xun X."/>
            <person name="Sun Y."/>
            <person name="Guo X."/>
            <person name="Huan P."/>
            <person name="Dong B."/>
            <person name="Zhang L."/>
            <person name="Hu X."/>
            <person name="Sun X."/>
            <person name="Wang J."/>
            <person name="Zhao C."/>
            <person name="Wang Y."/>
            <person name="Wang D."/>
            <person name="Huang X."/>
            <person name="Wang R."/>
            <person name="Lv J."/>
            <person name="Li Y."/>
            <person name="Zhang Z."/>
            <person name="Liu B."/>
            <person name="Lu W."/>
            <person name="Hui Y."/>
            <person name="Liang J."/>
            <person name="Zhou Z."/>
            <person name="Hou R."/>
            <person name="Li X."/>
            <person name="Liu Y."/>
            <person name="Li H."/>
            <person name="Ning X."/>
            <person name="Lin Y."/>
            <person name="Zhao L."/>
            <person name="Xing Q."/>
            <person name="Dou J."/>
            <person name="Li Y."/>
            <person name="Mao J."/>
            <person name="Guo H."/>
            <person name="Dou H."/>
            <person name="Li T."/>
            <person name="Mu C."/>
            <person name="Jiang W."/>
            <person name="Fu Q."/>
            <person name="Fu X."/>
            <person name="Miao Y."/>
            <person name="Liu J."/>
            <person name="Yu Q."/>
            <person name="Li R."/>
            <person name="Liao H."/>
            <person name="Li X."/>
            <person name="Kong Y."/>
            <person name="Jiang Z."/>
            <person name="Chourrout D."/>
            <person name="Li R."/>
            <person name="Bao Z."/>
        </authorList>
    </citation>
    <scope>NUCLEOTIDE SEQUENCE [LARGE SCALE GENOMIC DNA]</scope>
    <source>
        <strain evidence="2 3">PY_sf001</strain>
    </source>
</reference>
<gene>
    <name evidence="2" type="ORF">KP79_PYT15741</name>
</gene>